<protein>
    <recommendedName>
        <fullName evidence="5">Transmembrane protein</fullName>
    </recommendedName>
</protein>
<evidence type="ECO:0000313" key="3">
    <source>
        <dbReference type="EMBL" id="SJZ96501.1"/>
    </source>
</evidence>
<evidence type="ECO:0000313" key="4">
    <source>
        <dbReference type="Proteomes" id="UP000190061"/>
    </source>
</evidence>
<keyword evidence="2" id="KW-1133">Transmembrane helix</keyword>
<dbReference type="Proteomes" id="UP000190061">
    <property type="component" value="Unassembled WGS sequence"/>
</dbReference>
<keyword evidence="2" id="KW-0472">Membrane</keyword>
<dbReference type="STRING" id="1122188.SAMN02745674_01384"/>
<proteinExistence type="predicted"/>
<evidence type="ECO:0008006" key="5">
    <source>
        <dbReference type="Google" id="ProtNLM"/>
    </source>
</evidence>
<gene>
    <name evidence="3" type="ORF">SAMN02745674_01384</name>
</gene>
<reference evidence="3 4" key="1">
    <citation type="submission" date="2017-02" db="EMBL/GenBank/DDBJ databases">
        <authorList>
            <person name="Peterson S.W."/>
        </authorList>
    </citation>
    <scope>NUCLEOTIDE SEQUENCE [LARGE SCALE GENOMIC DNA]</scope>
    <source>
        <strain evidence="3 4">DSM 21749</strain>
    </source>
</reference>
<accession>A0A1T4PZ13</accession>
<keyword evidence="4" id="KW-1185">Reference proteome</keyword>
<dbReference type="AlphaFoldDB" id="A0A1T4PZ13"/>
<feature type="transmembrane region" description="Helical" evidence="2">
    <location>
        <begin position="58"/>
        <end position="75"/>
    </location>
</feature>
<dbReference type="OrthoDB" id="6057745at2"/>
<dbReference type="RefSeq" id="WP_143814195.1">
    <property type="nucleotide sequence ID" value="NZ_FUXP01000004.1"/>
</dbReference>
<feature type="compositionally biased region" description="Polar residues" evidence="1">
    <location>
        <begin position="98"/>
        <end position="117"/>
    </location>
</feature>
<keyword evidence="2" id="KW-0812">Transmembrane</keyword>
<sequence>MTRLETIPHRAMDLASNAVGSLRQHMPSRAGTLLQTGMTLGALKTGARVAGKFARRNPAILAATVAGAGILWYAAHRKARQAEKNEIQGQSRRVDARQPTSGSAAGQAETSYTPGAN</sequence>
<evidence type="ECO:0000256" key="2">
    <source>
        <dbReference type="SAM" id="Phobius"/>
    </source>
</evidence>
<dbReference type="EMBL" id="FUXP01000004">
    <property type="protein sequence ID" value="SJZ96501.1"/>
    <property type="molecule type" value="Genomic_DNA"/>
</dbReference>
<feature type="region of interest" description="Disordered" evidence="1">
    <location>
        <begin position="83"/>
        <end position="117"/>
    </location>
</feature>
<name>A0A1T4PZ13_9GAMM</name>
<organism evidence="3 4">
    <name type="scientific">Lysobacter spongiicola DSM 21749</name>
    <dbReference type="NCBI Taxonomy" id="1122188"/>
    <lineage>
        <taxon>Bacteria</taxon>
        <taxon>Pseudomonadati</taxon>
        <taxon>Pseudomonadota</taxon>
        <taxon>Gammaproteobacteria</taxon>
        <taxon>Lysobacterales</taxon>
        <taxon>Lysobacteraceae</taxon>
        <taxon>Novilysobacter</taxon>
    </lineage>
</organism>
<evidence type="ECO:0000256" key="1">
    <source>
        <dbReference type="SAM" id="MobiDB-lite"/>
    </source>
</evidence>
<feature type="compositionally biased region" description="Basic and acidic residues" evidence="1">
    <location>
        <begin position="83"/>
        <end position="96"/>
    </location>
</feature>